<keyword evidence="2" id="KW-0175">Coiled coil</keyword>
<dbReference type="PANTHER" id="PTHR47862">
    <property type="entry name" value="PEPTIDYL-PROLYL CIS-TRANS ISOMERASE FKBP18, CHLOROPLASTIC"/>
    <property type="match status" value="1"/>
</dbReference>
<feature type="compositionally biased region" description="Low complexity" evidence="3">
    <location>
        <begin position="461"/>
        <end position="472"/>
    </location>
</feature>
<dbReference type="PANTHER" id="PTHR47862:SF2">
    <property type="entry name" value="PEPTIDYLPROLYL ISOMERASE"/>
    <property type="match status" value="1"/>
</dbReference>
<feature type="region of interest" description="Disordered" evidence="3">
    <location>
        <begin position="456"/>
        <end position="526"/>
    </location>
</feature>
<reference evidence="5" key="2">
    <citation type="submission" date="2021-12" db="EMBL/GenBank/DDBJ databases">
        <title>Resequencing data analysis of finger millet.</title>
        <authorList>
            <person name="Hatakeyama M."/>
            <person name="Aluri S."/>
            <person name="Balachadran M.T."/>
            <person name="Sivarajan S.R."/>
            <person name="Poveda L."/>
            <person name="Shimizu-Inatsugi R."/>
            <person name="Schlapbach R."/>
            <person name="Sreeman S.M."/>
            <person name="Shimizu K.K."/>
        </authorList>
    </citation>
    <scope>NUCLEOTIDE SEQUENCE</scope>
</reference>
<evidence type="ECO:0000256" key="1">
    <source>
        <dbReference type="PROSITE-ProRule" id="PRU00277"/>
    </source>
</evidence>
<dbReference type="GO" id="GO:0003755">
    <property type="term" value="F:peptidyl-prolyl cis-trans isomerase activity"/>
    <property type="evidence" value="ECO:0007669"/>
    <property type="project" value="UniProtKB-KW"/>
</dbReference>
<evidence type="ECO:0000259" key="4">
    <source>
        <dbReference type="PROSITE" id="PS50059"/>
    </source>
</evidence>
<gene>
    <name evidence="5" type="primary">gb12540</name>
    <name evidence="5" type="ORF">PR202_gb12540</name>
</gene>
<dbReference type="InterPro" id="IPR001179">
    <property type="entry name" value="PPIase_FKBP_dom"/>
</dbReference>
<evidence type="ECO:0000256" key="2">
    <source>
        <dbReference type="SAM" id="Coils"/>
    </source>
</evidence>
<feature type="domain" description="PPIase FKBP-type" evidence="4">
    <location>
        <begin position="92"/>
        <end position="176"/>
    </location>
</feature>
<accession>A0AAV5EQQ6</accession>
<protein>
    <recommendedName>
        <fullName evidence="1">peptidylprolyl isomerase</fullName>
        <ecNumber evidence="1">5.2.1.8</ecNumber>
    </recommendedName>
</protein>
<dbReference type="PROSITE" id="PS50059">
    <property type="entry name" value="FKBP_PPIASE"/>
    <property type="match status" value="1"/>
</dbReference>
<feature type="compositionally biased region" description="Basic and acidic residues" evidence="3">
    <location>
        <begin position="424"/>
        <end position="436"/>
    </location>
</feature>
<keyword evidence="6" id="KW-1185">Reference proteome</keyword>
<keyword evidence="1" id="KW-0413">Isomerase</keyword>
<dbReference type="EMBL" id="BQKI01000077">
    <property type="protein sequence ID" value="GJN24777.1"/>
    <property type="molecule type" value="Genomic_DNA"/>
</dbReference>
<dbReference type="Proteomes" id="UP001054889">
    <property type="component" value="Unassembled WGS sequence"/>
</dbReference>
<proteinExistence type="predicted"/>
<dbReference type="GO" id="GO:0009543">
    <property type="term" value="C:chloroplast thylakoid lumen"/>
    <property type="evidence" value="ECO:0007669"/>
    <property type="project" value="TreeGrafter"/>
</dbReference>
<comment type="caution">
    <text evidence="5">The sequence shown here is derived from an EMBL/GenBank/DDBJ whole genome shotgun (WGS) entry which is preliminary data.</text>
</comment>
<evidence type="ECO:0000313" key="6">
    <source>
        <dbReference type="Proteomes" id="UP001054889"/>
    </source>
</evidence>
<dbReference type="AlphaFoldDB" id="A0AAV5EQQ6"/>
<organism evidence="5 6">
    <name type="scientific">Eleusine coracana subsp. coracana</name>
    <dbReference type="NCBI Taxonomy" id="191504"/>
    <lineage>
        <taxon>Eukaryota</taxon>
        <taxon>Viridiplantae</taxon>
        <taxon>Streptophyta</taxon>
        <taxon>Embryophyta</taxon>
        <taxon>Tracheophyta</taxon>
        <taxon>Spermatophyta</taxon>
        <taxon>Magnoliopsida</taxon>
        <taxon>Liliopsida</taxon>
        <taxon>Poales</taxon>
        <taxon>Poaceae</taxon>
        <taxon>PACMAD clade</taxon>
        <taxon>Chloridoideae</taxon>
        <taxon>Cynodonteae</taxon>
        <taxon>Eleusininae</taxon>
        <taxon>Eleusine</taxon>
    </lineage>
</organism>
<name>A0AAV5EQQ6_ELECO</name>
<sequence>MELSLLPSLFPGRFLPLASAEVSSRKAMLRQRMAFACRCCAADAAPKGNRRWFASLLAAAAVAGVGMVGGGEEAGAVSTSRRALRASEIPESEFTTLPNGLKYYDIKVGSGAEAVKGSRVAPYGFDVGNSERGNVLKGLDLGVEGMKVGGQRLIIVPPELAYGKKGVQEIPPNATIEASNAEELMETAASENPAEVAVNEVQDDLAMPDELATLKRLVSGLEERACSFEAQFHDYCDMKEQELAYQKMQIRCLGMKLELLESQNQRLEAAAMEIRAAAEEFAAMRGKLDRLQSKLNKITKSTKRDSDAVDKRILALDVKQAQMSRRCEELEQCMEEMKQLTLQLQEQKGASNENVEVAVERSLRKLSSGRDLVDGLEALRDRWAADMEEMIYLGWITAWLQHELLLCDGEFGTVVVGAGEDDGGSVRDDHPPEEHQKKKKGETMVAEVAPSKEVRLCNAASSSSSSSGGPPRRSVDGEPSCMGFSAAGGAGRVSGPRLLRKLRGWAGGKGNKGKKPCRVVGPCYQK</sequence>
<dbReference type="EC" id="5.2.1.8" evidence="1"/>
<dbReference type="InterPro" id="IPR046357">
    <property type="entry name" value="PPIase_dom_sf"/>
</dbReference>
<feature type="coiled-coil region" evidence="2">
    <location>
        <begin position="250"/>
        <end position="294"/>
    </location>
</feature>
<reference evidence="5" key="1">
    <citation type="journal article" date="2018" name="DNA Res.">
        <title>Multiple hybrid de novo genome assembly of finger millet, an orphan allotetraploid crop.</title>
        <authorList>
            <person name="Hatakeyama M."/>
            <person name="Aluri S."/>
            <person name="Balachadran M.T."/>
            <person name="Sivarajan S.R."/>
            <person name="Patrignani A."/>
            <person name="Gruter S."/>
            <person name="Poveda L."/>
            <person name="Shimizu-Inatsugi R."/>
            <person name="Baeten J."/>
            <person name="Francoijs K.J."/>
            <person name="Nataraja K.N."/>
            <person name="Reddy Y.A.N."/>
            <person name="Phadnis S."/>
            <person name="Ravikumar R.L."/>
            <person name="Schlapbach R."/>
            <person name="Sreeman S.M."/>
            <person name="Shimizu K.K."/>
        </authorList>
    </citation>
    <scope>NUCLEOTIDE SEQUENCE</scope>
</reference>
<dbReference type="SUPFAM" id="SSF54534">
    <property type="entry name" value="FKBP-like"/>
    <property type="match status" value="1"/>
</dbReference>
<dbReference type="Gene3D" id="3.10.50.40">
    <property type="match status" value="1"/>
</dbReference>
<feature type="coiled-coil region" evidence="2">
    <location>
        <begin position="320"/>
        <end position="350"/>
    </location>
</feature>
<feature type="region of interest" description="Disordered" evidence="3">
    <location>
        <begin position="418"/>
        <end position="444"/>
    </location>
</feature>
<keyword evidence="1" id="KW-0697">Rotamase</keyword>
<dbReference type="Pfam" id="PF00254">
    <property type="entry name" value="FKBP_C"/>
    <property type="match status" value="1"/>
</dbReference>
<evidence type="ECO:0000256" key="3">
    <source>
        <dbReference type="SAM" id="MobiDB-lite"/>
    </source>
</evidence>
<comment type="catalytic activity">
    <reaction evidence="1">
        <text>[protein]-peptidylproline (omega=180) = [protein]-peptidylproline (omega=0)</text>
        <dbReference type="Rhea" id="RHEA:16237"/>
        <dbReference type="Rhea" id="RHEA-COMP:10747"/>
        <dbReference type="Rhea" id="RHEA-COMP:10748"/>
        <dbReference type="ChEBI" id="CHEBI:83833"/>
        <dbReference type="ChEBI" id="CHEBI:83834"/>
        <dbReference type="EC" id="5.2.1.8"/>
    </reaction>
</comment>
<dbReference type="InterPro" id="IPR044180">
    <property type="entry name" value="FKBP18-like"/>
</dbReference>
<evidence type="ECO:0000313" key="5">
    <source>
        <dbReference type="EMBL" id="GJN24777.1"/>
    </source>
</evidence>